<reference evidence="4" key="1">
    <citation type="submission" date="2018-11" db="EMBL/GenBank/DDBJ databases">
        <title>Complete genome sequence of Paenibacillus sp. ML311-T8.</title>
        <authorList>
            <person name="Nam Y.-D."/>
            <person name="Kang J."/>
            <person name="Chung W.-H."/>
            <person name="Park Y.S."/>
        </authorList>
    </citation>
    <scope>NUCLEOTIDE SEQUENCE [LARGE SCALE GENOMIC DNA]</scope>
    <source>
        <strain evidence="4">ML311-T8</strain>
    </source>
</reference>
<dbReference type="Gene3D" id="3.10.350.10">
    <property type="entry name" value="LysM domain"/>
    <property type="match status" value="1"/>
</dbReference>
<sequence length="155" mass="17192">MNTVDNNPVYFIEEDQKVTTTTYYRSKNQALLNKATQHTWKHKKFLRIIIVGVLLLIAITCGTLIHAFASTHEQINDSSSNILAINTVALETPEADVPKAEAPKVDVVQGDTLWSIANEYAPAKVSVSSYINQIKKLNGLKNSVIQEGQMLLLPN</sequence>
<evidence type="ECO:0000256" key="1">
    <source>
        <dbReference type="SAM" id="Phobius"/>
    </source>
</evidence>
<dbReference type="SMART" id="SM00257">
    <property type="entry name" value="LysM"/>
    <property type="match status" value="1"/>
</dbReference>
<protein>
    <submittedName>
        <fullName evidence="3">LysM peptidoglycan-binding domain-containing protein</fullName>
    </submittedName>
</protein>
<evidence type="ECO:0000259" key="2">
    <source>
        <dbReference type="PROSITE" id="PS51782"/>
    </source>
</evidence>
<dbReference type="EMBL" id="CP034235">
    <property type="protein sequence ID" value="QGQ96706.1"/>
    <property type="molecule type" value="Genomic_DNA"/>
</dbReference>
<keyword evidence="4" id="KW-1185">Reference proteome</keyword>
<feature type="domain" description="LysM" evidence="2">
    <location>
        <begin position="103"/>
        <end position="153"/>
    </location>
</feature>
<dbReference type="CDD" id="cd00118">
    <property type="entry name" value="LysM"/>
    <property type="match status" value="1"/>
</dbReference>
<accession>A0A6B8RMV2</accession>
<keyword evidence="1" id="KW-0472">Membrane</keyword>
<dbReference type="InterPro" id="IPR018392">
    <property type="entry name" value="LysM"/>
</dbReference>
<dbReference type="PROSITE" id="PS51782">
    <property type="entry name" value="LYSM"/>
    <property type="match status" value="1"/>
</dbReference>
<evidence type="ECO:0000313" key="3">
    <source>
        <dbReference type="EMBL" id="QGQ96706.1"/>
    </source>
</evidence>
<keyword evidence="1" id="KW-1133">Transmembrane helix</keyword>
<organism evidence="3 4">
    <name type="scientific">Paenibacillus psychroresistens</name>
    <dbReference type="NCBI Taxonomy" id="1778678"/>
    <lineage>
        <taxon>Bacteria</taxon>
        <taxon>Bacillati</taxon>
        <taxon>Bacillota</taxon>
        <taxon>Bacilli</taxon>
        <taxon>Bacillales</taxon>
        <taxon>Paenibacillaceae</taxon>
        <taxon>Paenibacillus</taxon>
    </lineage>
</organism>
<dbReference type="AlphaFoldDB" id="A0A6B8RMV2"/>
<dbReference type="OrthoDB" id="9801998at2"/>
<keyword evidence="1" id="KW-0812">Transmembrane</keyword>
<name>A0A6B8RMV2_9BACL</name>
<dbReference type="SUPFAM" id="SSF54106">
    <property type="entry name" value="LysM domain"/>
    <property type="match status" value="1"/>
</dbReference>
<dbReference type="Proteomes" id="UP000426246">
    <property type="component" value="Chromosome"/>
</dbReference>
<feature type="transmembrane region" description="Helical" evidence="1">
    <location>
        <begin position="45"/>
        <end position="69"/>
    </location>
</feature>
<evidence type="ECO:0000313" key="4">
    <source>
        <dbReference type="Proteomes" id="UP000426246"/>
    </source>
</evidence>
<gene>
    <name evidence="3" type="ORF">EHS13_18375</name>
</gene>
<dbReference type="RefSeq" id="WP_155701779.1">
    <property type="nucleotide sequence ID" value="NZ_CP034235.1"/>
</dbReference>
<proteinExistence type="predicted"/>
<dbReference type="InterPro" id="IPR036779">
    <property type="entry name" value="LysM_dom_sf"/>
</dbReference>
<dbReference type="KEGG" id="ppsc:EHS13_18375"/>
<dbReference type="Pfam" id="PF01476">
    <property type="entry name" value="LysM"/>
    <property type="match status" value="1"/>
</dbReference>